<dbReference type="GO" id="GO:0042773">
    <property type="term" value="P:ATP synthesis coupled electron transport"/>
    <property type="evidence" value="ECO:0007669"/>
    <property type="project" value="TreeGrafter"/>
</dbReference>
<dbReference type="Gene3D" id="2.60.40.420">
    <property type="entry name" value="Cupredoxins - blue copper proteins"/>
    <property type="match status" value="1"/>
</dbReference>
<dbReference type="InterPro" id="IPR008972">
    <property type="entry name" value="Cupredoxin"/>
</dbReference>
<evidence type="ECO:0000256" key="13">
    <source>
        <dbReference type="ARBA" id="ARBA00023008"/>
    </source>
</evidence>
<dbReference type="GO" id="GO:0016020">
    <property type="term" value="C:membrane"/>
    <property type="evidence" value="ECO:0007669"/>
    <property type="project" value="UniProtKB-SubCell"/>
</dbReference>
<dbReference type="SUPFAM" id="SSF49503">
    <property type="entry name" value="Cupredoxins"/>
    <property type="match status" value="1"/>
</dbReference>
<dbReference type="InParanoid" id="A0A317ZD41"/>
<dbReference type="GO" id="GO:0004129">
    <property type="term" value="F:cytochrome-c oxidase activity"/>
    <property type="evidence" value="ECO:0007669"/>
    <property type="project" value="UniProtKB-EC"/>
</dbReference>
<dbReference type="NCBIfam" id="TIGR02866">
    <property type="entry name" value="CoxB"/>
    <property type="match status" value="1"/>
</dbReference>
<evidence type="ECO:0000313" key="23">
    <source>
        <dbReference type="EMBL" id="PXA03155.1"/>
    </source>
</evidence>
<comment type="similarity">
    <text evidence="2">Belongs to the cytochrome c oxidase subunit 2 family.</text>
</comment>
<evidence type="ECO:0000313" key="24">
    <source>
        <dbReference type="Proteomes" id="UP000247099"/>
    </source>
</evidence>
<dbReference type="GO" id="GO:0005507">
    <property type="term" value="F:copper ion binding"/>
    <property type="evidence" value="ECO:0007669"/>
    <property type="project" value="InterPro"/>
</dbReference>
<keyword evidence="12 18" id="KW-0408">Iron</keyword>
<evidence type="ECO:0000256" key="6">
    <source>
        <dbReference type="ARBA" id="ARBA00022660"/>
    </source>
</evidence>
<keyword evidence="11 19" id="KW-1133">Transmembrane helix</keyword>
<evidence type="ECO:0000256" key="18">
    <source>
        <dbReference type="PROSITE-ProRule" id="PRU00433"/>
    </source>
</evidence>
<proteinExistence type="inferred from homology"/>
<dbReference type="AlphaFoldDB" id="A0A317ZD41"/>
<dbReference type="InterPro" id="IPR045187">
    <property type="entry name" value="CcO_II"/>
</dbReference>
<dbReference type="InterPro" id="IPR036257">
    <property type="entry name" value="Cyt_c_oxidase_su2_TM_sf"/>
</dbReference>
<gene>
    <name evidence="23" type="primary">coxB</name>
    <name evidence="23" type="ORF">DDZ13_13090</name>
</gene>
<keyword evidence="6" id="KW-0679">Respiratory chain</keyword>
<protein>
    <recommendedName>
        <fullName evidence="3">cytochrome-c oxidase</fullName>
        <ecNumber evidence="3">7.1.1.9</ecNumber>
    </recommendedName>
    <alternativeName>
        <fullName evidence="17">Cytochrome aa3 subunit 2</fullName>
    </alternativeName>
    <alternativeName>
        <fullName evidence="16">Cytochrome c oxidase polypeptide II</fullName>
    </alternativeName>
</protein>
<keyword evidence="8 18" id="KW-0479">Metal-binding</keyword>
<dbReference type="GO" id="GO:0020037">
    <property type="term" value="F:heme binding"/>
    <property type="evidence" value="ECO:0007669"/>
    <property type="project" value="InterPro"/>
</dbReference>
<keyword evidence="14 19" id="KW-0472">Membrane</keyword>
<feature type="domain" description="Cytochrome oxidase subunit II copper A binding" evidence="20">
    <location>
        <begin position="127"/>
        <end position="239"/>
    </location>
</feature>
<evidence type="ECO:0000256" key="2">
    <source>
        <dbReference type="ARBA" id="ARBA00007866"/>
    </source>
</evidence>
<comment type="function">
    <text evidence="15">Subunits I and II form the functional core of the enzyme complex. Electrons originating in cytochrome c are transferred via heme a and Cu(A) to the binuclear center formed by heme a3 and Cu(B).</text>
</comment>
<dbReference type="SUPFAM" id="SSF81464">
    <property type="entry name" value="Cytochrome c oxidase subunit II-like, transmembrane region"/>
    <property type="match status" value="1"/>
</dbReference>
<keyword evidence="7 19" id="KW-0812">Transmembrane</keyword>
<dbReference type="PANTHER" id="PTHR22888">
    <property type="entry name" value="CYTOCHROME C OXIDASE, SUBUNIT II"/>
    <property type="match status" value="1"/>
</dbReference>
<evidence type="ECO:0000259" key="21">
    <source>
        <dbReference type="PROSITE" id="PS50999"/>
    </source>
</evidence>
<dbReference type="SUPFAM" id="SSF46626">
    <property type="entry name" value="Cytochrome c"/>
    <property type="match status" value="1"/>
</dbReference>
<sequence length="366" mass="40802">MRILRILTLSVTLLSLLLFSGCLKIDQNQSALDPKGPVASQQADAFYVTLYLTTFLWIVVGGAMLYAVWRYRLKKTDDPNEIPEQSHGHPIIEVGLILFSAACLVVVAVPTLQGILMTKSLPEEYQEGAITVDVTGYQWWWAFDYPEEGVTTANELVIPVGKAVKLNLRSADVIHSFWLPKLAGKVDLMPGQENFMWIQADEPGMYWGQCAEFCGDAHAYMLFRARAVPQEEYEAWLADLKDGPEVPVDAPEMPEEYSEQVVQGKKVFMQNCYSCHMVGGKGGVNGPNLTNFGSRATIAAGWMENNTENLFNWIKKPHEIKPGNYMWYGVPMKTPGGGIITMEGLKEADLSDEDIHAVVAYLQTLK</sequence>
<evidence type="ECO:0000256" key="1">
    <source>
        <dbReference type="ARBA" id="ARBA00004141"/>
    </source>
</evidence>
<dbReference type="InterPro" id="IPR002429">
    <property type="entry name" value="CcO_II-like_C"/>
</dbReference>
<feature type="domain" description="Cytochrome c" evidence="22">
    <location>
        <begin position="259"/>
        <end position="366"/>
    </location>
</feature>
<evidence type="ECO:0000256" key="12">
    <source>
        <dbReference type="ARBA" id="ARBA00023004"/>
    </source>
</evidence>
<comment type="caution">
    <text evidence="23">The sequence shown here is derived from an EMBL/GenBank/DDBJ whole genome shotgun (WGS) entry which is preliminary data.</text>
</comment>
<evidence type="ECO:0000256" key="4">
    <source>
        <dbReference type="ARBA" id="ARBA00022448"/>
    </source>
</evidence>
<evidence type="ECO:0000256" key="10">
    <source>
        <dbReference type="ARBA" id="ARBA00022982"/>
    </source>
</evidence>
<keyword evidence="5 18" id="KW-0349">Heme</keyword>
<dbReference type="RefSeq" id="WP_110131911.1">
    <property type="nucleotide sequence ID" value="NZ_QHJQ01000011.1"/>
</dbReference>
<keyword evidence="4" id="KW-0813">Transport</keyword>
<evidence type="ECO:0000256" key="7">
    <source>
        <dbReference type="ARBA" id="ARBA00022692"/>
    </source>
</evidence>
<dbReference type="InterPro" id="IPR001505">
    <property type="entry name" value="Copper_CuA"/>
</dbReference>
<dbReference type="EMBL" id="QHJQ01000011">
    <property type="protein sequence ID" value="PXA03155.1"/>
    <property type="molecule type" value="Genomic_DNA"/>
</dbReference>
<dbReference type="InterPro" id="IPR014222">
    <property type="entry name" value="Cyt_c_oxidase_su2"/>
</dbReference>
<dbReference type="InterPro" id="IPR011759">
    <property type="entry name" value="Cyt_c_oxidase_su2_TM_dom"/>
</dbReference>
<organism evidence="23 24">
    <name type="scientific">Coraliomargarita sinensis</name>
    <dbReference type="NCBI Taxonomy" id="2174842"/>
    <lineage>
        <taxon>Bacteria</taxon>
        <taxon>Pseudomonadati</taxon>
        <taxon>Verrucomicrobiota</taxon>
        <taxon>Opitutia</taxon>
        <taxon>Puniceicoccales</taxon>
        <taxon>Coraliomargaritaceae</taxon>
        <taxon>Coraliomargarita</taxon>
    </lineage>
</organism>
<dbReference type="GO" id="GO:0016491">
    <property type="term" value="F:oxidoreductase activity"/>
    <property type="evidence" value="ECO:0007669"/>
    <property type="project" value="InterPro"/>
</dbReference>
<dbReference type="OrthoDB" id="9781261at2"/>
<dbReference type="PROSITE" id="PS51257">
    <property type="entry name" value="PROKAR_LIPOPROTEIN"/>
    <property type="match status" value="1"/>
</dbReference>
<evidence type="ECO:0000259" key="20">
    <source>
        <dbReference type="PROSITE" id="PS50857"/>
    </source>
</evidence>
<dbReference type="PROSITE" id="PS50999">
    <property type="entry name" value="COX2_TM"/>
    <property type="match status" value="1"/>
</dbReference>
<evidence type="ECO:0000256" key="9">
    <source>
        <dbReference type="ARBA" id="ARBA00022967"/>
    </source>
</evidence>
<feature type="domain" description="Cytochrome oxidase subunit II transmembrane region profile" evidence="21">
    <location>
        <begin position="23"/>
        <end position="122"/>
    </location>
</feature>
<dbReference type="Pfam" id="PF00116">
    <property type="entry name" value="COX2"/>
    <property type="match status" value="1"/>
</dbReference>
<dbReference type="PROSITE" id="PS50857">
    <property type="entry name" value="COX2_CUA"/>
    <property type="match status" value="1"/>
</dbReference>
<keyword evidence="9" id="KW-1278">Translocase</keyword>
<evidence type="ECO:0000256" key="3">
    <source>
        <dbReference type="ARBA" id="ARBA00012949"/>
    </source>
</evidence>
<feature type="transmembrane region" description="Helical" evidence="19">
    <location>
        <begin position="48"/>
        <end position="69"/>
    </location>
</feature>
<dbReference type="PANTHER" id="PTHR22888:SF9">
    <property type="entry name" value="CYTOCHROME C OXIDASE SUBUNIT 2"/>
    <property type="match status" value="1"/>
</dbReference>
<comment type="subcellular location">
    <subcellularLocation>
        <location evidence="1">Membrane</location>
        <topology evidence="1">Multi-pass membrane protein</topology>
    </subcellularLocation>
</comment>
<dbReference type="InterPro" id="IPR009056">
    <property type="entry name" value="Cyt_c-like_dom"/>
</dbReference>
<evidence type="ECO:0000256" key="14">
    <source>
        <dbReference type="ARBA" id="ARBA00023136"/>
    </source>
</evidence>
<evidence type="ECO:0000256" key="17">
    <source>
        <dbReference type="ARBA" id="ARBA00031399"/>
    </source>
</evidence>
<dbReference type="Gene3D" id="1.10.287.90">
    <property type="match status" value="1"/>
</dbReference>
<dbReference type="Pfam" id="PF00034">
    <property type="entry name" value="Cytochrom_C"/>
    <property type="match status" value="1"/>
</dbReference>
<name>A0A317ZD41_9BACT</name>
<evidence type="ECO:0000256" key="15">
    <source>
        <dbReference type="ARBA" id="ARBA00024688"/>
    </source>
</evidence>
<dbReference type="FunCoup" id="A0A317ZD41">
    <property type="interactions" value="172"/>
</dbReference>
<evidence type="ECO:0000256" key="8">
    <source>
        <dbReference type="ARBA" id="ARBA00022723"/>
    </source>
</evidence>
<evidence type="ECO:0000256" key="11">
    <source>
        <dbReference type="ARBA" id="ARBA00022989"/>
    </source>
</evidence>
<dbReference type="Proteomes" id="UP000247099">
    <property type="component" value="Unassembled WGS sequence"/>
</dbReference>
<evidence type="ECO:0000256" key="19">
    <source>
        <dbReference type="SAM" id="Phobius"/>
    </source>
</evidence>
<dbReference type="CDD" id="cd04213">
    <property type="entry name" value="CuRO_CcO_Caa3_II"/>
    <property type="match status" value="1"/>
</dbReference>
<accession>A0A317ZD41</accession>
<dbReference type="InterPro" id="IPR034236">
    <property type="entry name" value="CuRO_CcO_Caa3_II"/>
</dbReference>
<evidence type="ECO:0000259" key="22">
    <source>
        <dbReference type="PROSITE" id="PS51007"/>
    </source>
</evidence>
<keyword evidence="13" id="KW-0186">Copper</keyword>
<evidence type="ECO:0000256" key="16">
    <source>
        <dbReference type="ARBA" id="ARBA00031389"/>
    </source>
</evidence>
<dbReference type="PROSITE" id="PS00078">
    <property type="entry name" value="COX2"/>
    <property type="match status" value="1"/>
</dbReference>
<dbReference type="EC" id="7.1.1.9" evidence="3"/>
<keyword evidence="24" id="KW-1185">Reference proteome</keyword>
<feature type="transmembrane region" description="Helical" evidence="19">
    <location>
        <begin position="90"/>
        <end position="112"/>
    </location>
</feature>
<dbReference type="PROSITE" id="PS51007">
    <property type="entry name" value="CYTC"/>
    <property type="match status" value="1"/>
</dbReference>
<evidence type="ECO:0000256" key="5">
    <source>
        <dbReference type="ARBA" id="ARBA00022617"/>
    </source>
</evidence>
<keyword evidence="10" id="KW-0249">Electron transport</keyword>
<dbReference type="InterPro" id="IPR036909">
    <property type="entry name" value="Cyt_c-like_dom_sf"/>
</dbReference>
<reference evidence="23 24" key="1">
    <citation type="submission" date="2018-05" db="EMBL/GenBank/DDBJ databases">
        <title>Coraliomargarita sinensis sp. nov., isolated from a marine solar saltern.</title>
        <authorList>
            <person name="Zhou L.Y."/>
        </authorList>
    </citation>
    <scope>NUCLEOTIDE SEQUENCE [LARGE SCALE GENOMIC DNA]</scope>
    <source>
        <strain evidence="23 24">WN38</strain>
    </source>
</reference>